<dbReference type="AlphaFoldDB" id="A0AAW1HTM2"/>
<sequence length="190" mass="22076">MDVIQEPPIKRKRGVVNPSNYQRNRIKSSRSQVKEYVNYKGHVVHAKAIGNSCNCPLKCFQKVNEENRNNVFKKTFYGIPTKNEQDIYLQGQIEVCSVRRRTTNAQEGEKRARSYYQFVKINGKNVKVCLKAFLSIHAVSKQRVQRIKLLLCNNETPEDKRGKNVKSNLVGEQYIEEIREHISCFPIKTC</sequence>
<keyword evidence="2" id="KW-1185">Reference proteome</keyword>
<gene>
    <name evidence="1" type="ORF">QE152_g39650</name>
</gene>
<organism evidence="1 2">
    <name type="scientific">Popillia japonica</name>
    <name type="common">Japanese beetle</name>
    <dbReference type="NCBI Taxonomy" id="7064"/>
    <lineage>
        <taxon>Eukaryota</taxon>
        <taxon>Metazoa</taxon>
        <taxon>Ecdysozoa</taxon>
        <taxon>Arthropoda</taxon>
        <taxon>Hexapoda</taxon>
        <taxon>Insecta</taxon>
        <taxon>Pterygota</taxon>
        <taxon>Neoptera</taxon>
        <taxon>Endopterygota</taxon>
        <taxon>Coleoptera</taxon>
        <taxon>Polyphaga</taxon>
        <taxon>Scarabaeiformia</taxon>
        <taxon>Scarabaeidae</taxon>
        <taxon>Rutelinae</taxon>
        <taxon>Popillia</taxon>
    </lineage>
</organism>
<accession>A0AAW1HTM2</accession>
<proteinExistence type="predicted"/>
<protein>
    <submittedName>
        <fullName evidence="1">Uncharacterized protein</fullName>
    </submittedName>
</protein>
<dbReference type="EMBL" id="JASPKY010000961">
    <property type="protein sequence ID" value="KAK9679873.1"/>
    <property type="molecule type" value="Genomic_DNA"/>
</dbReference>
<dbReference type="Proteomes" id="UP001458880">
    <property type="component" value="Unassembled WGS sequence"/>
</dbReference>
<dbReference type="PANTHER" id="PTHR10773:SF19">
    <property type="match status" value="1"/>
</dbReference>
<evidence type="ECO:0000313" key="1">
    <source>
        <dbReference type="EMBL" id="KAK9679873.1"/>
    </source>
</evidence>
<name>A0AAW1HTM2_POPJA</name>
<dbReference type="PANTHER" id="PTHR10773">
    <property type="entry name" value="DNA-DIRECTED RNA POLYMERASES I, II, AND III SUBUNIT RPABC2"/>
    <property type="match status" value="1"/>
</dbReference>
<reference evidence="1 2" key="1">
    <citation type="journal article" date="2024" name="BMC Genomics">
        <title>De novo assembly and annotation of Popillia japonica's genome with initial clues to its potential as an invasive pest.</title>
        <authorList>
            <person name="Cucini C."/>
            <person name="Boschi S."/>
            <person name="Funari R."/>
            <person name="Cardaioli E."/>
            <person name="Iannotti N."/>
            <person name="Marturano G."/>
            <person name="Paoli F."/>
            <person name="Bruttini M."/>
            <person name="Carapelli A."/>
            <person name="Frati F."/>
            <person name="Nardi F."/>
        </authorList>
    </citation>
    <scope>NUCLEOTIDE SEQUENCE [LARGE SCALE GENOMIC DNA]</scope>
    <source>
        <strain evidence="1">DMR45628</strain>
    </source>
</reference>
<comment type="caution">
    <text evidence="1">The sequence shown here is derived from an EMBL/GenBank/DDBJ whole genome shotgun (WGS) entry which is preliminary data.</text>
</comment>
<evidence type="ECO:0000313" key="2">
    <source>
        <dbReference type="Proteomes" id="UP001458880"/>
    </source>
</evidence>